<dbReference type="InterPro" id="IPR000801">
    <property type="entry name" value="Esterase-like"/>
</dbReference>
<keyword evidence="5" id="KW-0378">Hydrolase</keyword>
<evidence type="ECO:0000256" key="6">
    <source>
        <dbReference type="ARBA" id="ARBA00023277"/>
    </source>
</evidence>
<evidence type="ECO:0000256" key="2">
    <source>
        <dbReference type="ARBA" id="ARBA00022525"/>
    </source>
</evidence>
<dbReference type="SUPFAM" id="SSF53474">
    <property type="entry name" value="alpha/beta-Hydrolases"/>
    <property type="match status" value="1"/>
</dbReference>
<comment type="caution">
    <text evidence="9">The sequence shown here is derived from an EMBL/GenBank/DDBJ whole genome shotgun (WGS) entry which is preliminary data.</text>
</comment>
<evidence type="ECO:0000256" key="7">
    <source>
        <dbReference type="ARBA" id="ARBA00023326"/>
    </source>
</evidence>
<feature type="signal peptide" evidence="8">
    <location>
        <begin position="1"/>
        <end position="22"/>
    </location>
</feature>
<dbReference type="PROSITE" id="PS51257">
    <property type="entry name" value="PROKAR_LIPOPROTEIN"/>
    <property type="match status" value="1"/>
</dbReference>
<name>A0ABX9WGH5_9ACTN</name>
<keyword evidence="3" id="KW-0858">Xylan degradation</keyword>
<evidence type="ECO:0000256" key="3">
    <source>
        <dbReference type="ARBA" id="ARBA00022651"/>
    </source>
</evidence>
<dbReference type="Proteomes" id="UP000280698">
    <property type="component" value="Unassembled WGS sequence"/>
</dbReference>
<sequence>MRRWLAAAFLLPLLLAGCESSGGVKDSPGPVAAWHPPVAPGTTGAVSLDGRPFQLHVPAGYDPAKKVPLVVLLHGYGSSAAQQERYFNLTPESDRRGFLYAMPDGTIDREGKRFWNATEACCDDYRSGVDDVAYLERLLDTVESVYSVDTARVYLVGHSNGGFMAYQMACERSTRITAIVSLAGAVDNDTTLCTPQRPVSVLEIHGTADATIRFDGGTRGGHPYPSVDTSLATWRHIDGCSAQADTSAPALDLEPRLPGAETGVTIYSVGCRDATSVELWHIRGGGHTPTLNATFGPAVIDFLYPRLSRP</sequence>
<feature type="chain" id="PRO_5046602789" description="Polyhydroxybutyrate depolymerase" evidence="8">
    <location>
        <begin position="23"/>
        <end position="310"/>
    </location>
</feature>
<evidence type="ECO:0000313" key="10">
    <source>
        <dbReference type="Proteomes" id="UP000280698"/>
    </source>
</evidence>
<organism evidence="9 10">
    <name type="scientific">Micromonospora solifontis</name>
    <dbReference type="NCBI Taxonomy" id="2487138"/>
    <lineage>
        <taxon>Bacteria</taxon>
        <taxon>Bacillati</taxon>
        <taxon>Actinomycetota</taxon>
        <taxon>Actinomycetes</taxon>
        <taxon>Micromonosporales</taxon>
        <taxon>Micromonosporaceae</taxon>
        <taxon>Micromonospora</taxon>
    </lineage>
</organism>
<gene>
    <name evidence="9" type="ORF">EFE23_11970</name>
</gene>
<keyword evidence="10" id="KW-1185">Reference proteome</keyword>
<dbReference type="Pfam" id="PF00756">
    <property type="entry name" value="Esterase"/>
    <property type="match status" value="1"/>
</dbReference>
<dbReference type="PANTHER" id="PTHR38050">
    <property type="match status" value="1"/>
</dbReference>
<evidence type="ECO:0000256" key="1">
    <source>
        <dbReference type="ARBA" id="ARBA00004613"/>
    </source>
</evidence>
<keyword evidence="2" id="KW-0964">Secreted</keyword>
<keyword evidence="6" id="KW-0119">Carbohydrate metabolism</keyword>
<keyword evidence="4 8" id="KW-0732">Signal</keyword>
<reference evidence="9 10" key="1">
    <citation type="submission" date="2018-11" db="EMBL/GenBank/DDBJ databases">
        <title>Micromonospora sp. PPF5-17, a new actinomycetes isolated from a hot spring soil.</title>
        <authorList>
            <person name="Thawai C."/>
        </authorList>
    </citation>
    <scope>NUCLEOTIDE SEQUENCE [LARGE SCALE GENOMIC DNA]</scope>
    <source>
        <strain evidence="9 10">PPF5-17</strain>
    </source>
</reference>
<dbReference type="PANTHER" id="PTHR38050:SF2">
    <property type="entry name" value="FERULOYL ESTERASE C-RELATED"/>
    <property type="match status" value="1"/>
</dbReference>
<keyword evidence="7" id="KW-0624">Polysaccharide degradation</keyword>
<dbReference type="InterPro" id="IPR043595">
    <property type="entry name" value="FaeB/C/D"/>
</dbReference>
<proteinExistence type="predicted"/>
<evidence type="ECO:0000256" key="4">
    <source>
        <dbReference type="ARBA" id="ARBA00022729"/>
    </source>
</evidence>
<evidence type="ECO:0000256" key="8">
    <source>
        <dbReference type="SAM" id="SignalP"/>
    </source>
</evidence>
<dbReference type="InterPro" id="IPR029058">
    <property type="entry name" value="AB_hydrolase_fold"/>
</dbReference>
<dbReference type="Gene3D" id="3.40.50.1820">
    <property type="entry name" value="alpha/beta hydrolase"/>
    <property type="match status" value="1"/>
</dbReference>
<comment type="subcellular location">
    <subcellularLocation>
        <location evidence="1">Secreted</location>
    </subcellularLocation>
</comment>
<accession>A0ABX9WGH5</accession>
<dbReference type="EMBL" id="RJLN01000026">
    <property type="protein sequence ID" value="RNL99055.1"/>
    <property type="molecule type" value="Genomic_DNA"/>
</dbReference>
<evidence type="ECO:0000256" key="5">
    <source>
        <dbReference type="ARBA" id="ARBA00022801"/>
    </source>
</evidence>
<protein>
    <recommendedName>
        <fullName evidence="11">Polyhydroxybutyrate depolymerase</fullName>
    </recommendedName>
</protein>
<evidence type="ECO:0000313" key="9">
    <source>
        <dbReference type="EMBL" id="RNL99055.1"/>
    </source>
</evidence>
<evidence type="ECO:0008006" key="11">
    <source>
        <dbReference type="Google" id="ProtNLM"/>
    </source>
</evidence>